<evidence type="ECO:0000313" key="2">
    <source>
        <dbReference type="EMBL" id="AYV80849.1"/>
    </source>
</evidence>
<dbReference type="EMBL" id="MK072250">
    <property type="protein sequence ID" value="AYV80849.1"/>
    <property type="molecule type" value="Genomic_DNA"/>
</dbReference>
<name>A0A3G5A5U0_9VIRU</name>
<organism evidence="2">
    <name type="scientific">Harvfovirus sp</name>
    <dbReference type="NCBI Taxonomy" id="2487768"/>
    <lineage>
        <taxon>Viruses</taxon>
        <taxon>Varidnaviria</taxon>
        <taxon>Bamfordvirae</taxon>
        <taxon>Nucleocytoviricota</taxon>
        <taxon>Megaviricetes</taxon>
        <taxon>Imitervirales</taxon>
        <taxon>Mimiviridae</taxon>
        <taxon>Klosneuvirinae</taxon>
    </lineage>
</organism>
<dbReference type="PANTHER" id="PTHR39966:SF1">
    <property type="entry name" value="HEMERYTHRIN-LIKE DOMAIN-CONTAINING PROTEIN"/>
    <property type="match status" value="1"/>
</dbReference>
<protein>
    <recommendedName>
        <fullName evidence="1">Hemerythrin-like domain-containing protein</fullName>
    </recommendedName>
</protein>
<sequence length="201" mass="23461">METSAVEDLMREHGLLNRLLLIYEECISRISSVDRKIIYYTATIIQQFVENYHEKTEEKYVFPLLKKVQVDVDLVDELLKQHELGRVITNKILGLASSPSGGYENELVEQIQLYVKMYRYHESREDTVVFQDFKKSLSVEEYKKLGELFEKEEDEILGPNGYEIYLDMVITLEKKLGIYDLANITKYIEKSTTVIEIADTA</sequence>
<evidence type="ECO:0000259" key="1">
    <source>
        <dbReference type="Pfam" id="PF01814"/>
    </source>
</evidence>
<dbReference type="CDD" id="cd12108">
    <property type="entry name" value="Hr-like"/>
    <property type="match status" value="1"/>
</dbReference>
<dbReference type="Gene3D" id="1.20.120.520">
    <property type="entry name" value="nmb1532 protein domain like"/>
    <property type="match status" value="1"/>
</dbReference>
<feature type="domain" description="Hemerythrin-like" evidence="1">
    <location>
        <begin position="5"/>
        <end position="131"/>
    </location>
</feature>
<accession>A0A3G5A5U0</accession>
<gene>
    <name evidence="2" type="ORF">Harvfovirus8_10</name>
</gene>
<dbReference type="InterPro" id="IPR012312">
    <property type="entry name" value="Hemerythrin-like"/>
</dbReference>
<dbReference type="Pfam" id="PF01814">
    <property type="entry name" value="Hemerythrin"/>
    <property type="match status" value="1"/>
</dbReference>
<reference evidence="2" key="1">
    <citation type="submission" date="2018-10" db="EMBL/GenBank/DDBJ databases">
        <title>Hidden diversity of soil giant viruses.</title>
        <authorList>
            <person name="Schulz F."/>
            <person name="Alteio L."/>
            <person name="Goudeau D."/>
            <person name="Ryan E.M."/>
            <person name="Malmstrom R.R."/>
            <person name="Blanchard J."/>
            <person name="Woyke T."/>
        </authorList>
    </citation>
    <scope>NUCLEOTIDE SEQUENCE</scope>
    <source>
        <strain evidence="2">HAV1</strain>
    </source>
</reference>
<proteinExistence type="predicted"/>
<dbReference type="PANTHER" id="PTHR39966">
    <property type="entry name" value="BLL2471 PROTEIN-RELATED"/>
    <property type="match status" value="1"/>
</dbReference>
<dbReference type="GO" id="GO:0005886">
    <property type="term" value="C:plasma membrane"/>
    <property type="evidence" value="ECO:0007669"/>
    <property type="project" value="TreeGrafter"/>
</dbReference>